<name>A0A9D2JZG2_9LACT</name>
<dbReference type="PROSITE" id="PS51881">
    <property type="entry name" value="OCT"/>
    <property type="match status" value="1"/>
</dbReference>
<dbReference type="Pfam" id="PF09269">
    <property type="entry name" value="DUF1967"/>
    <property type="match status" value="1"/>
</dbReference>
<reference evidence="13" key="1">
    <citation type="journal article" date="2021" name="PeerJ">
        <title>Extensive microbial diversity within the chicken gut microbiome revealed by metagenomics and culture.</title>
        <authorList>
            <person name="Gilroy R."/>
            <person name="Ravi A."/>
            <person name="Getino M."/>
            <person name="Pursley I."/>
            <person name="Horton D.L."/>
            <person name="Alikhan N.F."/>
            <person name="Baker D."/>
            <person name="Gharbi K."/>
            <person name="Hall N."/>
            <person name="Watson M."/>
            <person name="Adriaenssens E.M."/>
            <person name="Foster-Nyarko E."/>
            <person name="Jarju S."/>
            <person name="Secka A."/>
            <person name="Antonio M."/>
            <person name="Oren A."/>
            <person name="Chaudhuri R.R."/>
            <person name="La Ragione R."/>
            <person name="Hildebrand F."/>
            <person name="Pallen M.J."/>
        </authorList>
    </citation>
    <scope>NUCLEOTIDE SEQUENCE</scope>
    <source>
        <strain evidence="13">CHK169-4300</strain>
    </source>
</reference>
<dbReference type="Gene3D" id="3.30.300.350">
    <property type="entry name" value="GTP-binding protein OBG, C-terminal domain"/>
    <property type="match status" value="1"/>
</dbReference>
<dbReference type="PROSITE" id="PS51710">
    <property type="entry name" value="G_OBG"/>
    <property type="match status" value="1"/>
</dbReference>
<dbReference type="InterPro" id="IPR045086">
    <property type="entry name" value="OBG_GTPase"/>
</dbReference>
<dbReference type="EMBL" id="DXAZ01000123">
    <property type="protein sequence ID" value="HIZ71619.1"/>
    <property type="molecule type" value="Genomic_DNA"/>
</dbReference>
<evidence type="ECO:0000313" key="13">
    <source>
        <dbReference type="EMBL" id="HIZ71619.1"/>
    </source>
</evidence>
<dbReference type="InterPro" id="IPR036726">
    <property type="entry name" value="GTP1_OBG_dom_sf"/>
</dbReference>
<dbReference type="InterPro" id="IPR027417">
    <property type="entry name" value="P-loop_NTPase"/>
</dbReference>
<comment type="subunit">
    <text evidence="9">Monomer.</text>
</comment>
<dbReference type="NCBIfam" id="TIGR02729">
    <property type="entry name" value="Obg_CgtA"/>
    <property type="match status" value="1"/>
</dbReference>
<dbReference type="PROSITE" id="PS51883">
    <property type="entry name" value="OBG"/>
    <property type="match status" value="1"/>
</dbReference>
<organism evidence="13 14">
    <name type="scientific">Candidatus Atopostipes pullistercoris</name>
    <dbReference type="NCBI Taxonomy" id="2838467"/>
    <lineage>
        <taxon>Bacteria</taxon>
        <taxon>Bacillati</taxon>
        <taxon>Bacillota</taxon>
        <taxon>Bacilli</taxon>
        <taxon>Lactobacillales</taxon>
        <taxon>Carnobacteriaceae</taxon>
        <taxon>Atopostipes</taxon>
    </lineage>
</organism>
<comment type="function">
    <text evidence="9">An essential GTPase which binds GTP, GDP and possibly (p)ppGpp with moderate affinity, with high nucleotide exchange rates and a fairly low GTP hydrolysis rate. Plays a role in control of the cell cycle, stress response, ribosome biogenesis and in those bacteria that undergo differentiation, in morphogenesis control.</text>
</comment>
<dbReference type="GO" id="GO:0005737">
    <property type="term" value="C:cytoplasm"/>
    <property type="evidence" value="ECO:0007669"/>
    <property type="project" value="UniProtKB-SubCell"/>
</dbReference>
<dbReference type="InterPro" id="IPR006169">
    <property type="entry name" value="GTP1_OBG_dom"/>
</dbReference>
<dbReference type="GO" id="GO:0003924">
    <property type="term" value="F:GTPase activity"/>
    <property type="evidence" value="ECO:0007669"/>
    <property type="project" value="UniProtKB-UniRule"/>
</dbReference>
<evidence type="ECO:0000256" key="2">
    <source>
        <dbReference type="ARBA" id="ARBA00007699"/>
    </source>
</evidence>
<dbReference type="CDD" id="cd01898">
    <property type="entry name" value="Obg"/>
    <property type="match status" value="1"/>
</dbReference>
<gene>
    <name evidence="13" type="primary">obgE</name>
    <name evidence="9" type="synonym">obg</name>
    <name evidence="13" type="ORF">H9808_07660</name>
</gene>
<dbReference type="AlphaFoldDB" id="A0A9D2JZG2"/>
<dbReference type="PANTHER" id="PTHR11702:SF31">
    <property type="entry name" value="MITOCHONDRIAL RIBOSOME-ASSOCIATED GTPASE 2"/>
    <property type="match status" value="1"/>
</dbReference>
<keyword evidence="5 9" id="KW-0547">Nucleotide-binding</keyword>
<dbReference type="PROSITE" id="PS00905">
    <property type="entry name" value="GTP1_OBG"/>
    <property type="match status" value="1"/>
</dbReference>
<evidence type="ECO:0000256" key="3">
    <source>
        <dbReference type="ARBA" id="ARBA00022490"/>
    </source>
</evidence>
<keyword evidence="8 9" id="KW-0342">GTP-binding</keyword>
<evidence type="ECO:0000256" key="1">
    <source>
        <dbReference type="ARBA" id="ARBA00001946"/>
    </source>
</evidence>
<dbReference type="Pfam" id="PF01018">
    <property type="entry name" value="GTP1_OBG"/>
    <property type="match status" value="1"/>
</dbReference>
<evidence type="ECO:0000259" key="11">
    <source>
        <dbReference type="PROSITE" id="PS51881"/>
    </source>
</evidence>
<dbReference type="Pfam" id="PF01926">
    <property type="entry name" value="MMR_HSR1"/>
    <property type="match status" value="1"/>
</dbReference>
<dbReference type="Gene3D" id="3.40.50.300">
    <property type="entry name" value="P-loop containing nucleotide triphosphate hydrolases"/>
    <property type="match status" value="1"/>
</dbReference>
<dbReference type="InterPro" id="IPR036346">
    <property type="entry name" value="GTP-bd_prot_GTP1/OBG_C_sf"/>
</dbReference>
<feature type="binding site" evidence="9">
    <location>
        <begin position="282"/>
        <end position="285"/>
    </location>
    <ligand>
        <name>GTP</name>
        <dbReference type="ChEBI" id="CHEBI:37565"/>
    </ligand>
</feature>
<evidence type="ECO:0000259" key="10">
    <source>
        <dbReference type="PROSITE" id="PS51710"/>
    </source>
</evidence>
<evidence type="ECO:0000256" key="6">
    <source>
        <dbReference type="ARBA" id="ARBA00022801"/>
    </source>
</evidence>
<evidence type="ECO:0000256" key="7">
    <source>
        <dbReference type="ARBA" id="ARBA00022842"/>
    </source>
</evidence>
<feature type="domain" description="Obg" evidence="12">
    <location>
        <begin position="1"/>
        <end position="158"/>
    </location>
</feature>
<dbReference type="Gene3D" id="2.70.210.12">
    <property type="entry name" value="GTP1/OBG domain"/>
    <property type="match status" value="1"/>
</dbReference>
<dbReference type="NCBIfam" id="NF008956">
    <property type="entry name" value="PRK12299.1"/>
    <property type="match status" value="1"/>
</dbReference>
<keyword evidence="7 9" id="KW-0460">Magnesium</keyword>
<evidence type="ECO:0000256" key="9">
    <source>
        <dbReference type="HAMAP-Rule" id="MF_01454"/>
    </source>
</evidence>
<dbReference type="GO" id="GO:0005525">
    <property type="term" value="F:GTP binding"/>
    <property type="evidence" value="ECO:0007669"/>
    <property type="project" value="UniProtKB-UniRule"/>
</dbReference>
<dbReference type="InterPro" id="IPR006073">
    <property type="entry name" value="GTP-bd"/>
</dbReference>
<dbReference type="InterPro" id="IPR014100">
    <property type="entry name" value="GTP-bd_Obg/CgtA"/>
</dbReference>
<evidence type="ECO:0000256" key="5">
    <source>
        <dbReference type="ARBA" id="ARBA00022741"/>
    </source>
</evidence>
<dbReference type="InterPro" id="IPR015349">
    <property type="entry name" value="OCT_dom"/>
</dbReference>
<dbReference type="PRINTS" id="PR00326">
    <property type="entry name" value="GTP1OBG"/>
</dbReference>
<evidence type="ECO:0000256" key="8">
    <source>
        <dbReference type="ARBA" id="ARBA00023134"/>
    </source>
</evidence>
<feature type="binding site" evidence="9">
    <location>
        <begin position="165"/>
        <end position="172"/>
    </location>
    <ligand>
        <name>GTP</name>
        <dbReference type="ChEBI" id="CHEBI:37565"/>
    </ligand>
</feature>
<feature type="binding site" evidence="9">
    <location>
        <begin position="190"/>
        <end position="194"/>
    </location>
    <ligand>
        <name>GTP</name>
        <dbReference type="ChEBI" id="CHEBI:37565"/>
    </ligand>
</feature>
<evidence type="ECO:0000256" key="4">
    <source>
        <dbReference type="ARBA" id="ARBA00022723"/>
    </source>
</evidence>
<keyword evidence="6 9" id="KW-0378">Hydrolase</keyword>
<dbReference type="GO" id="GO:0000287">
    <property type="term" value="F:magnesium ion binding"/>
    <property type="evidence" value="ECO:0007669"/>
    <property type="project" value="InterPro"/>
</dbReference>
<dbReference type="FunFam" id="2.70.210.12:FF:000001">
    <property type="entry name" value="GTPase Obg"/>
    <property type="match status" value="1"/>
</dbReference>
<comment type="caution">
    <text evidence="13">The sequence shown here is derived from an EMBL/GenBank/DDBJ whole genome shotgun (WGS) entry which is preliminary data.</text>
</comment>
<dbReference type="InterPro" id="IPR031167">
    <property type="entry name" value="G_OBG"/>
</dbReference>
<protein>
    <recommendedName>
        <fullName evidence="9">GTPase Obg</fullName>
        <ecNumber evidence="9">3.6.5.-</ecNumber>
    </recommendedName>
    <alternativeName>
        <fullName evidence="9">GTP-binding protein Obg</fullName>
    </alternativeName>
</protein>
<comment type="subcellular location">
    <subcellularLocation>
        <location evidence="9">Cytoplasm</location>
    </subcellularLocation>
</comment>
<evidence type="ECO:0000259" key="12">
    <source>
        <dbReference type="PROSITE" id="PS51883"/>
    </source>
</evidence>
<comment type="cofactor">
    <cofactor evidence="1 9">
        <name>Mg(2+)</name>
        <dbReference type="ChEBI" id="CHEBI:18420"/>
    </cofactor>
</comment>
<dbReference type="PIRSF" id="PIRSF002401">
    <property type="entry name" value="GTP_bd_Obg/CgtA"/>
    <property type="match status" value="1"/>
</dbReference>
<dbReference type="PANTHER" id="PTHR11702">
    <property type="entry name" value="DEVELOPMENTALLY REGULATED GTP-BINDING PROTEIN-RELATED"/>
    <property type="match status" value="1"/>
</dbReference>
<sequence length="432" mass="47813">MFIDQANIYVKAGDGGNGMVAFRREKYVPDGGPAGGDGGNGGDVVFVVDEGLHTLMDFRYNRHFKADKGQNGMSKGMHGRAAEDLFIPVPPGTVIKNEDTGAVLADLTEEGQKFIAAKGGRGGRGNIRFATSRNPAPNISENGEPGVELNLTLELKLLADVGLVGFPSVGKSTFLSVVTAAKPKIAAYPFTTLSPNIGVVKLKDGRSFVIGDMPGIIEGAAEGVGLGLQFLRHIERTKVLLHVLDMSGIEGRDPFEDYQTIQEELRNHDSSILNKPQLIIANKMDMPDSIDHLALFKEQMAQIDEDYELFEVSTIKNQGIDEVLYRTIELVEEYEAQESEEQTPIEKDSHVVYKHEEKEEPFTITRDSDGVWILSGEEIERLFIMTNLDHEESMMRFSRQLRTMGVDEKLRERGAKDGDLVSLLDFTFEFVE</sequence>
<keyword evidence="4 9" id="KW-0479">Metal-binding</keyword>
<dbReference type="NCBIfam" id="TIGR03595">
    <property type="entry name" value="Obg_CgtA_exten"/>
    <property type="match status" value="1"/>
</dbReference>
<dbReference type="NCBIfam" id="NF008955">
    <property type="entry name" value="PRK12297.1"/>
    <property type="match status" value="1"/>
</dbReference>
<dbReference type="NCBIfam" id="NF008954">
    <property type="entry name" value="PRK12296.1"/>
    <property type="match status" value="1"/>
</dbReference>
<dbReference type="SUPFAM" id="SSF82051">
    <property type="entry name" value="Obg GTP-binding protein N-terminal domain"/>
    <property type="match status" value="1"/>
</dbReference>
<dbReference type="GO" id="GO:0042254">
    <property type="term" value="P:ribosome biogenesis"/>
    <property type="evidence" value="ECO:0007669"/>
    <property type="project" value="UniProtKB-UniRule"/>
</dbReference>
<dbReference type="InterPro" id="IPR006074">
    <property type="entry name" value="GTP1-OBG_CS"/>
</dbReference>
<feature type="binding site" evidence="9">
    <location>
        <position position="192"/>
    </location>
    <ligand>
        <name>Mg(2+)</name>
        <dbReference type="ChEBI" id="CHEBI:18420"/>
    </ligand>
</feature>
<accession>A0A9D2JZG2</accession>
<dbReference type="HAMAP" id="MF_01454">
    <property type="entry name" value="GTPase_Obg"/>
    <property type="match status" value="1"/>
</dbReference>
<evidence type="ECO:0000313" key="14">
    <source>
        <dbReference type="Proteomes" id="UP000824106"/>
    </source>
</evidence>
<feature type="binding site" evidence="9">
    <location>
        <begin position="313"/>
        <end position="315"/>
    </location>
    <ligand>
        <name>GTP</name>
        <dbReference type="ChEBI" id="CHEBI:37565"/>
    </ligand>
</feature>
<keyword evidence="3 9" id="KW-0963">Cytoplasm</keyword>
<dbReference type="Proteomes" id="UP000824106">
    <property type="component" value="Unassembled WGS sequence"/>
</dbReference>
<dbReference type="SUPFAM" id="SSF102741">
    <property type="entry name" value="Obg GTP-binding protein C-terminal domain"/>
    <property type="match status" value="1"/>
</dbReference>
<feature type="domain" description="OBG-type G" evidence="10">
    <location>
        <begin position="159"/>
        <end position="332"/>
    </location>
</feature>
<reference evidence="13" key="2">
    <citation type="submission" date="2021-04" db="EMBL/GenBank/DDBJ databases">
        <authorList>
            <person name="Gilroy R."/>
        </authorList>
    </citation>
    <scope>NUCLEOTIDE SEQUENCE</scope>
    <source>
        <strain evidence="13">CHK169-4300</strain>
    </source>
</reference>
<dbReference type="EC" id="3.6.5.-" evidence="9"/>
<feature type="domain" description="OCT" evidence="11">
    <location>
        <begin position="354"/>
        <end position="432"/>
    </location>
</feature>
<dbReference type="SUPFAM" id="SSF52540">
    <property type="entry name" value="P-loop containing nucleoside triphosphate hydrolases"/>
    <property type="match status" value="1"/>
</dbReference>
<comment type="similarity">
    <text evidence="2 9">Belongs to the TRAFAC class OBG-HflX-like GTPase superfamily. OBG GTPase family.</text>
</comment>
<feature type="binding site" evidence="9">
    <location>
        <begin position="212"/>
        <end position="215"/>
    </location>
    <ligand>
        <name>GTP</name>
        <dbReference type="ChEBI" id="CHEBI:37565"/>
    </ligand>
</feature>
<proteinExistence type="inferred from homology"/>
<feature type="binding site" evidence="9">
    <location>
        <position position="172"/>
    </location>
    <ligand>
        <name>Mg(2+)</name>
        <dbReference type="ChEBI" id="CHEBI:18420"/>
    </ligand>
</feature>